<name>A0ABQ1JZI9_9GAMM</name>
<evidence type="ECO:0000313" key="3">
    <source>
        <dbReference type="Proteomes" id="UP000629025"/>
    </source>
</evidence>
<reference evidence="3" key="1">
    <citation type="journal article" date="2019" name="Int. J. Syst. Evol. Microbiol.">
        <title>The Global Catalogue of Microorganisms (GCM) 10K type strain sequencing project: providing services to taxonomists for standard genome sequencing and annotation.</title>
        <authorList>
            <consortium name="The Broad Institute Genomics Platform"/>
            <consortium name="The Broad Institute Genome Sequencing Center for Infectious Disease"/>
            <person name="Wu L."/>
            <person name="Ma J."/>
        </authorList>
    </citation>
    <scope>NUCLEOTIDE SEQUENCE [LARGE SCALE GENOMIC DNA]</scope>
    <source>
        <strain evidence="3">CGMCC 1.15341</strain>
    </source>
</reference>
<dbReference type="Proteomes" id="UP000629025">
    <property type="component" value="Unassembled WGS sequence"/>
</dbReference>
<proteinExistence type="predicted"/>
<keyword evidence="3" id="KW-1185">Reference proteome</keyword>
<feature type="region of interest" description="Disordered" evidence="1">
    <location>
        <begin position="24"/>
        <end position="51"/>
    </location>
</feature>
<dbReference type="EMBL" id="BMIJ01000001">
    <property type="protein sequence ID" value="GGB79547.1"/>
    <property type="molecule type" value="Genomic_DNA"/>
</dbReference>
<accession>A0ABQ1JZI9</accession>
<evidence type="ECO:0000256" key="1">
    <source>
        <dbReference type="SAM" id="MobiDB-lite"/>
    </source>
</evidence>
<organism evidence="2 3">
    <name type="scientific">Marinobacterium zhoushanense</name>
    <dbReference type="NCBI Taxonomy" id="1679163"/>
    <lineage>
        <taxon>Bacteria</taxon>
        <taxon>Pseudomonadati</taxon>
        <taxon>Pseudomonadota</taxon>
        <taxon>Gammaproteobacteria</taxon>
        <taxon>Oceanospirillales</taxon>
        <taxon>Oceanospirillaceae</taxon>
        <taxon>Marinobacterium</taxon>
    </lineage>
</organism>
<sequence>MDGTIALMWQPLTQAIHMRIDPPTDQGLEVQQSTEVSQLKGDKSAIAARTN</sequence>
<protein>
    <submittedName>
        <fullName evidence="2">Uncharacterized protein</fullName>
    </submittedName>
</protein>
<evidence type="ECO:0000313" key="2">
    <source>
        <dbReference type="EMBL" id="GGB79547.1"/>
    </source>
</evidence>
<gene>
    <name evidence="2" type="ORF">GCM10011352_01490</name>
</gene>
<comment type="caution">
    <text evidence="2">The sequence shown here is derived from an EMBL/GenBank/DDBJ whole genome shotgun (WGS) entry which is preliminary data.</text>
</comment>